<organism evidence="1 2">
    <name type="scientific">Ignelater luminosus</name>
    <name type="common">Cucubano</name>
    <name type="synonym">Pyrophorus luminosus</name>
    <dbReference type="NCBI Taxonomy" id="2038154"/>
    <lineage>
        <taxon>Eukaryota</taxon>
        <taxon>Metazoa</taxon>
        <taxon>Ecdysozoa</taxon>
        <taxon>Arthropoda</taxon>
        <taxon>Hexapoda</taxon>
        <taxon>Insecta</taxon>
        <taxon>Pterygota</taxon>
        <taxon>Neoptera</taxon>
        <taxon>Endopterygota</taxon>
        <taxon>Coleoptera</taxon>
        <taxon>Polyphaga</taxon>
        <taxon>Elateriformia</taxon>
        <taxon>Elateroidea</taxon>
        <taxon>Elateridae</taxon>
        <taxon>Agrypninae</taxon>
        <taxon>Pyrophorini</taxon>
        <taxon>Ignelater</taxon>
    </lineage>
</organism>
<keyword evidence="2" id="KW-1185">Reference proteome</keyword>
<evidence type="ECO:0000313" key="2">
    <source>
        <dbReference type="Proteomes" id="UP000801492"/>
    </source>
</evidence>
<name>A0A8K0DBU0_IGNLU</name>
<dbReference type="Gene3D" id="3.80.10.10">
    <property type="entry name" value="Ribonuclease Inhibitor"/>
    <property type="match status" value="1"/>
</dbReference>
<dbReference type="OrthoDB" id="5859291at2759"/>
<evidence type="ECO:0000313" key="1">
    <source>
        <dbReference type="EMBL" id="KAF2900692.1"/>
    </source>
</evidence>
<comment type="caution">
    <text evidence="1">The sequence shown here is derived from an EMBL/GenBank/DDBJ whole genome shotgun (WGS) entry which is preliminary data.</text>
</comment>
<protein>
    <recommendedName>
        <fullName evidence="3">ATP synthase subunit s, mitochondrial</fullName>
    </recommendedName>
</protein>
<proteinExistence type="predicted"/>
<dbReference type="AlphaFoldDB" id="A0A8K0DBU0"/>
<accession>A0A8K0DBU0</accession>
<reference evidence="1" key="1">
    <citation type="submission" date="2019-08" db="EMBL/GenBank/DDBJ databases">
        <title>The genome of the North American firefly Photinus pyralis.</title>
        <authorList>
            <consortium name="Photinus pyralis genome working group"/>
            <person name="Fallon T.R."/>
            <person name="Sander Lower S.E."/>
            <person name="Weng J.-K."/>
        </authorList>
    </citation>
    <scope>NUCLEOTIDE SEQUENCE</scope>
    <source>
        <strain evidence="1">TRF0915ILg1</strain>
        <tissue evidence="1">Whole body</tissue>
    </source>
</reference>
<dbReference type="EMBL" id="VTPC01002050">
    <property type="protein sequence ID" value="KAF2900692.1"/>
    <property type="molecule type" value="Genomic_DNA"/>
</dbReference>
<dbReference type="Proteomes" id="UP000801492">
    <property type="component" value="Unassembled WGS sequence"/>
</dbReference>
<dbReference type="SUPFAM" id="SSF52047">
    <property type="entry name" value="RNI-like"/>
    <property type="match status" value="1"/>
</dbReference>
<gene>
    <name evidence="1" type="ORF">ILUMI_05495</name>
</gene>
<sequence length="190" mass="21719">MLYLLKSASFLGNKHPNQTRNLWQWLNIIFNSVDEERRKVYGADRTCAEWLLRNGASVKWTSAKEFLADYNELPPENIKLYIKEVDATDSSISHYGFPHFAGCKHIDKIILHKCGYLENEALPQLKPLKNTLKYLQISSCGNITEPGLNSLTELNNLEKLIIADLPYVKDKEGVLKTLSNTLTKCNITYN</sequence>
<evidence type="ECO:0008006" key="3">
    <source>
        <dbReference type="Google" id="ProtNLM"/>
    </source>
</evidence>
<dbReference type="InterPro" id="IPR032675">
    <property type="entry name" value="LRR_dom_sf"/>
</dbReference>